<keyword evidence="6 9" id="KW-0811">Translocation</keyword>
<evidence type="ECO:0000313" key="11">
    <source>
        <dbReference type="EMBL" id="KAL1411069.1"/>
    </source>
</evidence>
<dbReference type="RefSeq" id="XP_069211013.1">
    <property type="nucleotide sequence ID" value="XM_069350627.1"/>
</dbReference>
<evidence type="ECO:0000256" key="2">
    <source>
        <dbReference type="ARBA" id="ARBA00005573"/>
    </source>
</evidence>
<name>A0ABR3Q8K7_9TREE</name>
<organism evidence="11 12">
    <name type="scientific">Vanrija albida</name>
    <dbReference type="NCBI Taxonomy" id="181172"/>
    <lineage>
        <taxon>Eukaryota</taxon>
        <taxon>Fungi</taxon>
        <taxon>Dikarya</taxon>
        <taxon>Basidiomycota</taxon>
        <taxon>Agaricomycotina</taxon>
        <taxon>Tremellomycetes</taxon>
        <taxon>Trichosporonales</taxon>
        <taxon>Trichosporonaceae</taxon>
        <taxon>Vanrija</taxon>
    </lineage>
</organism>
<evidence type="ECO:0000256" key="5">
    <source>
        <dbReference type="ARBA" id="ARBA00022927"/>
    </source>
</evidence>
<keyword evidence="8 9" id="KW-0539">Nucleus</keyword>
<keyword evidence="3 9" id="KW-0813">Transport</keyword>
<evidence type="ECO:0000256" key="4">
    <source>
        <dbReference type="ARBA" id="ARBA00022816"/>
    </source>
</evidence>
<keyword evidence="9" id="KW-0472">Membrane</keyword>
<feature type="region of interest" description="Disordered" evidence="10">
    <location>
        <begin position="1"/>
        <end position="38"/>
    </location>
</feature>
<comment type="function">
    <text evidence="9">Functions as a component of the nuclear pore complex (NPC).</text>
</comment>
<evidence type="ECO:0000256" key="7">
    <source>
        <dbReference type="ARBA" id="ARBA00023132"/>
    </source>
</evidence>
<evidence type="ECO:0000256" key="10">
    <source>
        <dbReference type="SAM" id="MobiDB-lite"/>
    </source>
</evidence>
<comment type="caution">
    <text evidence="11">The sequence shown here is derived from an EMBL/GenBank/DDBJ whole genome shotgun (WGS) entry which is preliminary data.</text>
</comment>
<evidence type="ECO:0000256" key="3">
    <source>
        <dbReference type="ARBA" id="ARBA00022448"/>
    </source>
</evidence>
<keyword evidence="5 9" id="KW-0653">Protein transport</keyword>
<gene>
    <name evidence="11" type="ORF">Q8F55_002016</name>
</gene>
<keyword evidence="12" id="KW-1185">Reference proteome</keyword>
<keyword evidence="4 9" id="KW-0509">mRNA transport</keyword>
<dbReference type="InterPro" id="IPR011502">
    <property type="entry name" value="Nucleoporin_Nup85"/>
</dbReference>
<comment type="subcellular location">
    <subcellularLocation>
        <location evidence="1 9">Nucleus</location>
        <location evidence="1 9">Nuclear pore complex</location>
    </subcellularLocation>
</comment>
<comment type="subunit">
    <text evidence="9">Component of the nuclear pore complex (NPC).</text>
</comment>
<dbReference type="Pfam" id="PF07575">
    <property type="entry name" value="Nucleopor_Nup85"/>
    <property type="match status" value="2"/>
</dbReference>
<evidence type="ECO:0000256" key="9">
    <source>
        <dbReference type="RuleBase" id="RU365073"/>
    </source>
</evidence>
<evidence type="ECO:0000256" key="1">
    <source>
        <dbReference type="ARBA" id="ARBA00004567"/>
    </source>
</evidence>
<keyword evidence="7 9" id="KW-0906">Nuclear pore complex</keyword>
<evidence type="ECO:0000313" key="12">
    <source>
        <dbReference type="Proteomes" id="UP001565368"/>
    </source>
</evidence>
<dbReference type="Proteomes" id="UP001565368">
    <property type="component" value="Unassembled WGS sequence"/>
</dbReference>
<evidence type="ECO:0000256" key="6">
    <source>
        <dbReference type="ARBA" id="ARBA00023010"/>
    </source>
</evidence>
<proteinExistence type="inferred from homology"/>
<comment type="similarity">
    <text evidence="2 9">Belongs to the nucleoporin Nup85 family.</text>
</comment>
<feature type="compositionally biased region" description="Low complexity" evidence="10">
    <location>
        <begin position="1"/>
        <end position="27"/>
    </location>
</feature>
<dbReference type="PANTHER" id="PTHR13373">
    <property type="entry name" value="FROUNT PROTEIN-RELATED"/>
    <property type="match status" value="1"/>
</dbReference>
<accession>A0ABR3Q8K7</accession>
<sequence>MAFSTGKSAFSFSAAGSSSTSLPFSFANPSAPKNPTPLAHSISAGAFGSTTTGTSASSADMIVDANGDDDADADADADVDEVYLEPYAFTRKDKAKWKASGRTLLAALSPVNGEIAAWVAKRPSGSDKPAALTDPKLSTTDRTMYIASLNKFPPAVHNLYRETHTLFMSLQHIVASSIRLPQPGDAPFAQAWDSKGNLVALDGLLGPPAAETVIHMRRLVDMYLEELNKLRATEDLDDEDRIKYNHAYNIFNLAEVLYLPQDGRGEGLVGEELLDWVNAADPVNINDEGNEIIQSAEPWDQPLFWPFVIRCLLRGLFEPASTFLRTLSSHPHPPIAKLGALLANNVKSMPRSTNTSAYPLDNQFITAHKAWLARFRAEFASFLGGRGRGHWLEDSSSSYSSEWATWEDDFRSVLELLEGKAERVFEESSDWREAIGAWGVLVNVGLRRDDIPGLVKRILRELPVDSTLLEDSIQSALTQGDIVKALMGCHELDVWLAAHLGDVFDKLGLVPDDEERFETSLRDYFLLEYSDMLMESPSQESLWRVIVDYLSAAGDQGRNRLKDYIVHVSIRVHGEAAQQANGNGMDLETDPTERFQHFKELRETCQHLKLDDEWRVISAIMADRLIRRGDYGLAATMSLSAEDGYTLSRIAEAILNAYVEHGSAEFLRLVDSLPPTMLHDAPLTLNELQQGDFSEYDGAISKTTMVMFASRLTFLSEFRDYLLYLGQGVKDKAASKLVGLLTSSIAPVEFWAVLLAESVDLLEDQQILFSSNETFELMRVLDDVVSNSQSAPVEYLRQLWRHLERQPAEGGNANGTKAANGVAKAGDEISTGTVIARRKLDEVRLALARNLARALVDGFDNAF</sequence>
<evidence type="ECO:0000256" key="8">
    <source>
        <dbReference type="ARBA" id="ARBA00023242"/>
    </source>
</evidence>
<dbReference type="GeneID" id="95983059"/>
<dbReference type="EMBL" id="JBBXJM010000002">
    <property type="protein sequence ID" value="KAL1411069.1"/>
    <property type="molecule type" value="Genomic_DNA"/>
</dbReference>
<reference evidence="11 12" key="1">
    <citation type="submission" date="2023-08" db="EMBL/GenBank/DDBJ databases">
        <title>Annotated Genome Sequence of Vanrija albida AlHP1.</title>
        <authorList>
            <person name="Herzog R."/>
        </authorList>
    </citation>
    <scope>NUCLEOTIDE SEQUENCE [LARGE SCALE GENOMIC DNA]</scope>
    <source>
        <strain evidence="11 12">AlHP1</strain>
    </source>
</reference>
<protein>
    <recommendedName>
        <fullName evidence="9">Nuclear pore complex protein Nup85</fullName>
    </recommendedName>
</protein>
<dbReference type="PANTHER" id="PTHR13373:SF21">
    <property type="entry name" value="NUCLEAR PORE COMPLEX PROTEIN NUP85"/>
    <property type="match status" value="1"/>
</dbReference>